<dbReference type="RefSeq" id="XP_042928342.1">
    <property type="nucleotide sequence ID" value="XM_043058428.1"/>
</dbReference>
<name>A0A2K3E5Y9_CHLRE</name>
<dbReference type="Proteomes" id="UP000006906">
    <property type="component" value="Chromosome 1"/>
</dbReference>
<gene>
    <name evidence="1" type="ORF">CHLRE_01g018075v5</name>
</gene>
<keyword evidence="2" id="KW-1185">Reference proteome</keyword>
<dbReference type="AlphaFoldDB" id="A0A2K3E5Y9"/>
<dbReference type="EMBL" id="CM008962">
    <property type="protein sequence ID" value="PNW88186.1"/>
    <property type="molecule type" value="Genomic_DNA"/>
</dbReference>
<organism evidence="1 2">
    <name type="scientific">Chlamydomonas reinhardtii</name>
    <name type="common">Chlamydomonas smithii</name>
    <dbReference type="NCBI Taxonomy" id="3055"/>
    <lineage>
        <taxon>Eukaryota</taxon>
        <taxon>Viridiplantae</taxon>
        <taxon>Chlorophyta</taxon>
        <taxon>core chlorophytes</taxon>
        <taxon>Chlorophyceae</taxon>
        <taxon>CS clade</taxon>
        <taxon>Chlamydomonadales</taxon>
        <taxon>Chlamydomonadaceae</taxon>
        <taxon>Chlamydomonas</taxon>
    </lineage>
</organism>
<sequence>MFCPRLPPYPGLAAAQVLPCDAEYPLPDVCGLGLLNGTRISFGPGDVLAIEYTNLNSSRAALSRLVLSAERLTFSSARAREDWAAPAAIVLLASGLCVGPGTAALSTCLHNLYHGVPPYRACLGCFGLGMVRELGVPAEATGVWEGGAAGAGDTSYYRSQLPLDAPSLLYFVASVSSHIVEVNYARVARLLYMPGTAAAFMPPSGLSYINVTRSNATGNSTGSAGNDYSGGGGGGSGDAAEALADGLHASGNTSSPMPASADVVAVPSPQQPVSKLTSGVALSRCGGSKGLLWAAFTVAMWLAYA</sequence>
<dbReference type="GeneID" id="66052012"/>
<protein>
    <submittedName>
        <fullName evidence="1">Uncharacterized protein</fullName>
    </submittedName>
</protein>
<proteinExistence type="predicted"/>
<evidence type="ECO:0000313" key="2">
    <source>
        <dbReference type="Proteomes" id="UP000006906"/>
    </source>
</evidence>
<evidence type="ECO:0000313" key="1">
    <source>
        <dbReference type="EMBL" id="PNW88186.1"/>
    </source>
</evidence>
<dbReference type="ExpressionAtlas" id="A0A2K3E5Y9">
    <property type="expression patterns" value="baseline"/>
</dbReference>
<accession>A0A2K3E5Y9</accession>
<dbReference type="Gramene" id="PNW88186">
    <property type="protein sequence ID" value="PNW88186"/>
    <property type="gene ID" value="CHLRE_01g018075v5"/>
</dbReference>
<dbReference type="KEGG" id="cre:CHLRE_01g018075v5"/>
<reference evidence="1 2" key="1">
    <citation type="journal article" date="2007" name="Science">
        <title>The Chlamydomonas genome reveals the evolution of key animal and plant functions.</title>
        <authorList>
            <person name="Merchant S.S."/>
            <person name="Prochnik S.E."/>
            <person name="Vallon O."/>
            <person name="Harris E.H."/>
            <person name="Karpowicz S.J."/>
            <person name="Witman G.B."/>
            <person name="Terry A."/>
            <person name="Salamov A."/>
            <person name="Fritz-Laylin L.K."/>
            <person name="Marechal-Drouard L."/>
            <person name="Marshall W.F."/>
            <person name="Qu L.H."/>
            <person name="Nelson D.R."/>
            <person name="Sanderfoot A.A."/>
            <person name="Spalding M.H."/>
            <person name="Kapitonov V.V."/>
            <person name="Ren Q."/>
            <person name="Ferris P."/>
            <person name="Lindquist E."/>
            <person name="Shapiro H."/>
            <person name="Lucas S.M."/>
            <person name="Grimwood J."/>
            <person name="Schmutz J."/>
            <person name="Cardol P."/>
            <person name="Cerutti H."/>
            <person name="Chanfreau G."/>
            <person name="Chen C.L."/>
            <person name="Cognat V."/>
            <person name="Croft M.T."/>
            <person name="Dent R."/>
            <person name="Dutcher S."/>
            <person name="Fernandez E."/>
            <person name="Fukuzawa H."/>
            <person name="Gonzalez-Ballester D."/>
            <person name="Gonzalez-Halphen D."/>
            <person name="Hallmann A."/>
            <person name="Hanikenne M."/>
            <person name="Hippler M."/>
            <person name="Inwood W."/>
            <person name="Jabbari K."/>
            <person name="Kalanon M."/>
            <person name="Kuras R."/>
            <person name="Lefebvre P.A."/>
            <person name="Lemaire S.D."/>
            <person name="Lobanov A.V."/>
            <person name="Lohr M."/>
            <person name="Manuell A."/>
            <person name="Meier I."/>
            <person name="Mets L."/>
            <person name="Mittag M."/>
            <person name="Mittelmeier T."/>
            <person name="Moroney J.V."/>
            <person name="Moseley J."/>
            <person name="Napoli C."/>
            <person name="Nedelcu A.M."/>
            <person name="Niyogi K."/>
            <person name="Novoselov S.V."/>
            <person name="Paulsen I.T."/>
            <person name="Pazour G."/>
            <person name="Purton S."/>
            <person name="Ral J.P."/>
            <person name="Riano-Pachon D.M."/>
            <person name="Riekhof W."/>
            <person name="Rymarquis L."/>
            <person name="Schroda M."/>
            <person name="Stern D."/>
            <person name="Umen J."/>
            <person name="Willows R."/>
            <person name="Wilson N."/>
            <person name="Zimmer S.L."/>
            <person name="Allmer J."/>
            <person name="Balk J."/>
            <person name="Bisova K."/>
            <person name="Chen C.J."/>
            <person name="Elias M."/>
            <person name="Gendler K."/>
            <person name="Hauser C."/>
            <person name="Lamb M.R."/>
            <person name="Ledford H."/>
            <person name="Long J.C."/>
            <person name="Minagawa J."/>
            <person name="Page M.D."/>
            <person name="Pan J."/>
            <person name="Pootakham W."/>
            <person name="Roje S."/>
            <person name="Rose A."/>
            <person name="Stahlberg E."/>
            <person name="Terauchi A.M."/>
            <person name="Yang P."/>
            <person name="Ball S."/>
            <person name="Bowler C."/>
            <person name="Dieckmann C.L."/>
            <person name="Gladyshev V.N."/>
            <person name="Green P."/>
            <person name="Jorgensen R."/>
            <person name="Mayfield S."/>
            <person name="Mueller-Roeber B."/>
            <person name="Rajamani S."/>
            <person name="Sayre R.T."/>
            <person name="Brokstein P."/>
            <person name="Dubchak I."/>
            <person name="Goodstein D."/>
            <person name="Hornick L."/>
            <person name="Huang Y.W."/>
            <person name="Jhaveri J."/>
            <person name="Luo Y."/>
            <person name="Martinez D."/>
            <person name="Ngau W.C."/>
            <person name="Otillar B."/>
            <person name="Poliakov A."/>
            <person name="Porter A."/>
            <person name="Szajkowski L."/>
            <person name="Werner G."/>
            <person name="Zhou K."/>
            <person name="Grigoriev I.V."/>
            <person name="Rokhsar D.S."/>
            <person name="Grossman A.R."/>
        </authorList>
    </citation>
    <scope>NUCLEOTIDE SEQUENCE [LARGE SCALE GENOMIC DNA]</scope>
    <source>
        <strain evidence="2">CC-503</strain>
    </source>
</reference>
<dbReference type="OrthoDB" id="539363at2759"/>
<dbReference type="InParanoid" id="A0A2K3E5Y9"/>